<gene>
    <name evidence="3" type="ORF">HF964_01845</name>
</gene>
<keyword evidence="1" id="KW-0472">Membrane</keyword>
<organism evidence="3 4">
    <name type="scientific">Periweissella fabalis</name>
    <dbReference type="NCBI Taxonomy" id="1070421"/>
    <lineage>
        <taxon>Bacteria</taxon>
        <taxon>Bacillati</taxon>
        <taxon>Bacillota</taxon>
        <taxon>Bacilli</taxon>
        <taxon>Lactobacillales</taxon>
        <taxon>Lactobacillaceae</taxon>
        <taxon>Periweissella</taxon>
    </lineage>
</organism>
<keyword evidence="1" id="KW-1133">Transmembrane helix</keyword>
<dbReference type="GO" id="GO:0005886">
    <property type="term" value="C:plasma membrane"/>
    <property type="evidence" value="ECO:0007669"/>
    <property type="project" value="TreeGrafter"/>
</dbReference>
<evidence type="ECO:0000259" key="2">
    <source>
        <dbReference type="Pfam" id="PF02698"/>
    </source>
</evidence>
<feature type="transmembrane region" description="Helical" evidence="1">
    <location>
        <begin position="57"/>
        <end position="77"/>
    </location>
</feature>
<dbReference type="GO" id="GO:0043164">
    <property type="term" value="P:Gram-negative-bacterium-type cell wall biogenesis"/>
    <property type="evidence" value="ECO:0007669"/>
    <property type="project" value="TreeGrafter"/>
</dbReference>
<evidence type="ECO:0000313" key="3">
    <source>
        <dbReference type="EMBL" id="NKZ23552.1"/>
    </source>
</evidence>
<keyword evidence="4" id="KW-1185">Reference proteome</keyword>
<accession>A0A7X6S328</accession>
<feature type="domain" description="DUF218" evidence="2">
    <location>
        <begin position="84"/>
        <end position="234"/>
    </location>
</feature>
<dbReference type="RefSeq" id="WP_168721339.1">
    <property type="nucleotide sequence ID" value="NZ_JAAXPN010000001.1"/>
</dbReference>
<dbReference type="Proteomes" id="UP000549765">
    <property type="component" value="Unassembled WGS sequence"/>
</dbReference>
<dbReference type="EMBL" id="JAAXPN010000001">
    <property type="protein sequence ID" value="NKZ23552.1"/>
    <property type="molecule type" value="Genomic_DNA"/>
</dbReference>
<sequence length="266" mass="30059">MWNALLVWHREQHSLANSLTLGLGIYIIISPFILNGLKTLLPKGVYIFLIDIEKFTVLYLIGWLICFGLSFLVYRLIKPKYDKDYVIALGAGLLNGNQISPLLKKRVQRGLDFANAQYTATGHYPYMIMSGGQGNDETIPEAQAMAAYAQSVGYPTEYILTEQASKTTFQNMQFSKKLLLQKGLNPNKGIFVTSDYHVFRAGIFAFDNGLKINGLGARTRLYFIYNALIREYIAILARYKKLHVVVLALIILFALADSLISIWFIK</sequence>
<name>A0A7X6S328_9LACO</name>
<proteinExistence type="predicted"/>
<evidence type="ECO:0000313" key="4">
    <source>
        <dbReference type="Proteomes" id="UP000549765"/>
    </source>
</evidence>
<dbReference type="CDD" id="cd06259">
    <property type="entry name" value="YdcF-like"/>
    <property type="match status" value="1"/>
</dbReference>
<reference evidence="3 4" key="1">
    <citation type="submission" date="2020-04" db="EMBL/GenBank/DDBJ databases">
        <title>MicrobeNet Type strains.</title>
        <authorList>
            <person name="Nicholson A.C."/>
        </authorList>
    </citation>
    <scope>NUCLEOTIDE SEQUENCE [LARGE SCALE GENOMIC DNA]</scope>
    <source>
        <strain evidence="3 4">CCUG 61472</strain>
    </source>
</reference>
<dbReference type="InterPro" id="IPR003848">
    <property type="entry name" value="DUF218"/>
</dbReference>
<evidence type="ECO:0000256" key="1">
    <source>
        <dbReference type="SAM" id="Phobius"/>
    </source>
</evidence>
<dbReference type="AlphaFoldDB" id="A0A7X6S328"/>
<protein>
    <submittedName>
        <fullName evidence="3">YdcF family protein</fullName>
    </submittedName>
</protein>
<dbReference type="GO" id="GO:0000270">
    <property type="term" value="P:peptidoglycan metabolic process"/>
    <property type="evidence" value="ECO:0007669"/>
    <property type="project" value="TreeGrafter"/>
</dbReference>
<feature type="transmembrane region" description="Helical" evidence="1">
    <location>
        <begin position="244"/>
        <end position="265"/>
    </location>
</feature>
<dbReference type="PANTHER" id="PTHR30336">
    <property type="entry name" value="INNER MEMBRANE PROTEIN, PROBABLE PERMEASE"/>
    <property type="match status" value="1"/>
</dbReference>
<dbReference type="Pfam" id="PF02698">
    <property type="entry name" value="DUF218"/>
    <property type="match status" value="1"/>
</dbReference>
<keyword evidence="1" id="KW-0812">Transmembrane</keyword>
<dbReference type="InterPro" id="IPR014729">
    <property type="entry name" value="Rossmann-like_a/b/a_fold"/>
</dbReference>
<dbReference type="InterPro" id="IPR051599">
    <property type="entry name" value="Cell_Envelope_Assoc"/>
</dbReference>
<comment type="caution">
    <text evidence="3">The sequence shown here is derived from an EMBL/GenBank/DDBJ whole genome shotgun (WGS) entry which is preliminary data.</text>
</comment>
<dbReference type="PANTHER" id="PTHR30336:SF18">
    <property type="entry name" value="MEMBRANE PROTEIN"/>
    <property type="match status" value="1"/>
</dbReference>
<feature type="transmembrane region" description="Helical" evidence="1">
    <location>
        <begin position="15"/>
        <end position="37"/>
    </location>
</feature>
<dbReference type="Gene3D" id="3.40.50.620">
    <property type="entry name" value="HUPs"/>
    <property type="match status" value="1"/>
</dbReference>